<keyword evidence="3" id="KW-1185">Reference proteome</keyword>
<dbReference type="Proteomes" id="UP000516305">
    <property type="component" value="Chromosome"/>
</dbReference>
<dbReference type="KEGG" id="chyd:H4K34_04100"/>
<dbReference type="PROSITE" id="PS51257">
    <property type="entry name" value="PROKAR_LIPOPROTEIN"/>
    <property type="match status" value="1"/>
</dbReference>
<feature type="signal peptide" evidence="1">
    <location>
        <begin position="1"/>
        <end position="20"/>
    </location>
</feature>
<name>A0A7H0VH39_9FLAO</name>
<gene>
    <name evidence="2" type="ORF">H4K34_04100</name>
</gene>
<evidence type="ECO:0008006" key="4">
    <source>
        <dbReference type="Google" id="ProtNLM"/>
    </source>
</evidence>
<protein>
    <recommendedName>
        <fullName evidence="4">Tetratricopeptide repeat protein</fullName>
    </recommendedName>
</protein>
<reference evidence="2 3" key="1">
    <citation type="submission" date="2020-08" db="EMBL/GenBank/DDBJ databases">
        <title>Croceimicrobium hydrocarbonivorans gen. nov., sp. nov., a novel marine bacterium isolated from a bacterial consortium that degrades polyethylene terephthalate.</title>
        <authorList>
            <person name="Liu R."/>
        </authorList>
    </citation>
    <scope>NUCLEOTIDE SEQUENCE [LARGE SCALE GENOMIC DNA]</scope>
    <source>
        <strain evidence="2 3">A20-9</strain>
    </source>
</reference>
<evidence type="ECO:0000313" key="3">
    <source>
        <dbReference type="Proteomes" id="UP000516305"/>
    </source>
</evidence>
<dbReference type="InterPro" id="IPR011990">
    <property type="entry name" value="TPR-like_helical_dom_sf"/>
</dbReference>
<dbReference type="Gene3D" id="1.25.40.10">
    <property type="entry name" value="Tetratricopeptide repeat domain"/>
    <property type="match status" value="1"/>
</dbReference>
<evidence type="ECO:0000256" key="1">
    <source>
        <dbReference type="SAM" id="SignalP"/>
    </source>
</evidence>
<feature type="chain" id="PRO_5029005104" description="Tetratricopeptide repeat protein" evidence="1">
    <location>
        <begin position="21"/>
        <end position="197"/>
    </location>
</feature>
<dbReference type="RefSeq" id="WP_210759562.1">
    <property type="nucleotide sequence ID" value="NZ_CP060139.1"/>
</dbReference>
<proteinExistence type="predicted"/>
<sequence>MKILRKFAILLLLFTLAIQACKPSYEIGYEQIEKAERKYSEGDYKSALKHLKRAEKANYGFCGNAWIGAHNSIHELRARIFFDQEEYAQARESLSTCSQGLAMNRVDTFFIRCYQMEFGKDSLRSMLDTTLANVQINHQNYPFTARIPLSNGDTLNFVMDLIRDKDIIQSNLEEERVALWASRFKATDMYAMLIGKL</sequence>
<evidence type="ECO:0000313" key="2">
    <source>
        <dbReference type="EMBL" id="QNR25037.1"/>
    </source>
</evidence>
<dbReference type="AlphaFoldDB" id="A0A7H0VH39"/>
<accession>A0A7H0VH39</accession>
<organism evidence="2 3">
    <name type="scientific">Croceimicrobium hydrocarbonivorans</name>
    <dbReference type="NCBI Taxonomy" id="2761580"/>
    <lineage>
        <taxon>Bacteria</taxon>
        <taxon>Pseudomonadati</taxon>
        <taxon>Bacteroidota</taxon>
        <taxon>Flavobacteriia</taxon>
        <taxon>Flavobacteriales</taxon>
        <taxon>Owenweeksiaceae</taxon>
        <taxon>Croceimicrobium</taxon>
    </lineage>
</organism>
<keyword evidence="1" id="KW-0732">Signal</keyword>
<dbReference type="EMBL" id="CP060139">
    <property type="protein sequence ID" value="QNR25037.1"/>
    <property type="molecule type" value="Genomic_DNA"/>
</dbReference>